<organism evidence="9 10">
    <name type="scientific">Triparma retinervis</name>
    <dbReference type="NCBI Taxonomy" id="2557542"/>
    <lineage>
        <taxon>Eukaryota</taxon>
        <taxon>Sar</taxon>
        <taxon>Stramenopiles</taxon>
        <taxon>Ochrophyta</taxon>
        <taxon>Bolidophyceae</taxon>
        <taxon>Parmales</taxon>
        <taxon>Triparmaceae</taxon>
        <taxon>Triparma</taxon>
    </lineage>
</organism>
<comment type="subcellular location">
    <subcellularLocation>
        <location evidence="1">Membrane</location>
    </subcellularLocation>
</comment>
<reference evidence="9" key="1">
    <citation type="submission" date="2022-07" db="EMBL/GenBank/DDBJ databases">
        <title>Genome analysis of Parmales, a sister group of diatoms, reveals the evolutionary specialization of diatoms from phago-mixotrophs to photoautotrophs.</title>
        <authorList>
            <person name="Ban H."/>
            <person name="Sato S."/>
            <person name="Yoshikawa S."/>
            <person name="Kazumasa Y."/>
            <person name="Nakamura Y."/>
            <person name="Ichinomiya M."/>
            <person name="Saitoh K."/>
            <person name="Sato N."/>
            <person name="Blanc-Mathieu R."/>
            <person name="Endo H."/>
            <person name="Kuwata A."/>
            <person name="Ogata H."/>
        </authorList>
    </citation>
    <scope>NUCLEOTIDE SEQUENCE</scope>
</reference>
<feature type="domain" description="Cytochrome b561" evidence="8">
    <location>
        <begin position="16"/>
        <end position="112"/>
    </location>
</feature>
<sequence>MFVIGKLYKTLGGYENTKLHGNLSFVGSLCCAGGVWAIYQNKENSSKPHFTSQHSQYAVYLLGVIVLLLLNGLLGLHPDWGFVKANKLVRSLHHWGGKALLVGMCYLCYDGTSKVVRDDQMRLAFGAPLAMLAALVLA</sequence>
<protein>
    <recommendedName>
        <fullName evidence="8">Cytochrome b561 domain-containing protein</fullName>
    </recommendedName>
</protein>
<comment type="caution">
    <text evidence="9">The sequence shown here is derived from an EMBL/GenBank/DDBJ whole genome shotgun (WGS) entry which is preliminary data.</text>
</comment>
<keyword evidence="5 7" id="KW-1133">Transmembrane helix</keyword>
<name>A0A9W6ZXI9_9STRA</name>
<evidence type="ECO:0000256" key="1">
    <source>
        <dbReference type="ARBA" id="ARBA00004370"/>
    </source>
</evidence>
<dbReference type="GO" id="GO:0016020">
    <property type="term" value="C:membrane"/>
    <property type="evidence" value="ECO:0007669"/>
    <property type="project" value="UniProtKB-SubCell"/>
</dbReference>
<dbReference type="Proteomes" id="UP001165082">
    <property type="component" value="Unassembled WGS sequence"/>
</dbReference>
<evidence type="ECO:0000256" key="2">
    <source>
        <dbReference type="ARBA" id="ARBA00022448"/>
    </source>
</evidence>
<keyword evidence="2" id="KW-0813">Transport</keyword>
<gene>
    <name evidence="9" type="ORF">TrRE_jg1151</name>
</gene>
<evidence type="ECO:0000256" key="3">
    <source>
        <dbReference type="ARBA" id="ARBA00022692"/>
    </source>
</evidence>
<proteinExistence type="predicted"/>
<keyword evidence="6 7" id="KW-0472">Membrane</keyword>
<evidence type="ECO:0000256" key="4">
    <source>
        <dbReference type="ARBA" id="ARBA00022982"/>
    </source>
</evidence>
<evidence type="ECO:0000256" key="7">
    <source>
        <dbReference type="SAM" id="Phobius"/>
    </source>
</evidence>
<accession>A0A9W6ZXI9</accession>
<feature type="transmembrane region" description="Helical" evidence="7">
    <location>
        <begin position="20"/>
        <end position="39"/>
    </location>
</feature>
<feature type="transmembrane region" description="Helical" evidence="7">
    <location>
        <begin position="59"/>
        <end position="77"/>
    </location>
</feature>
<dbReference type="Pfam" id="PF03188">
    <property type="entry name" value="Cytochrom_B561"/>
    <property type="match status" value="1"/>
</dbReference>
<dbReference type="InterPro" id="IPR006593">
    <property type="entry name" value="Cyt_b561/ferric_Rdtase_TM"/>
</dbReference>
<keyword evidence="10" id="KW-1185">Reference proteome</keyword>
<dbReference type="OrthoDB" id="432881at2759"/>
<evidence type="ECO:0000256" key="5">
    <source>
        <dbReference type="ARBA" id="ARBA00022989"/>
    </source>
</evidence>
<evidence type="ECO:0000259" key="8">
    <source>
        <dbReference type="Pfam" id="PF03188"/>
    </source>
</evidence>
<dbReference type="Gene3D" id="1.20.120.1770">
    <property type="match status" value="1"/>
</dbReference>
<keyword evidence="4" id="KW-0249">Electron transport</keyword>
<dbReference type="AlphaFoldDB" id="A0A9W6ZXI9"/>
<keyword evidence="3 7" id="KW-0812">Transmembrane</keyword>
<evidence type="ECO:0000256" key="6">
    <source>
        <dbReference type="ARBA" id="ARBA00023136"/>
    </source>
</evidence>
<evidence type="ECO:0000313" key="9">
    <source>
        <dbReference type="EMBL" id="GMH57700.1"/>
    </source>
</evidence>
<evidence type="ECO:0000313" key="10">
    <source>
        <dbReference type="Proteomes" id="UP001165082"/>
    </source>
</evidence>
<dbReference type="EMBL" id="BRXZ01002236">
    <property type="protein sequence ID" value="GMH57700.1"/>
    <property type="molecule type" value="Genomic_DNA"/>
</dbReference>